<feature type="domain" description="DUF397" evidence="1">
    <location>
        <begin position="30"/>
        <end position="76"/>
    </location>
</feature>
<evidence type="ECO:0000313" key="2">
    <source>
        <dbReference type="EMBL" id="MCS7479839.1"/>
    </source>
</evidence>
<dbReference type="AlphaFoldDB" id="A0A9X2VNU0"/>
<name>A0A9X2VNU0_9PSEU</name>
<keyword evidence="3" id="KW-1185">Reference proteome</keyword>
<dbReference type="RefSeq" id="WP_259625337.1">
    <property type="nucleotide sequence ID" value="NZ_JANYMP010000011.1"/>
</dbReference>
<protein>
    <submittedName>
        <fullName evidence="2">DUF397 domain-containing protein</fullName>
    </submittedName>
</protein>
<proteinExistence type="predicted"/>
<sequence length="83" mass="8978">MGTWLKSSYSAPNGDCIEVGRGIGIRDSKSWRKSTYSANANDCVEIGRRVGIRDSKSTGHLPVAAPAWSAFLAAVKSDSFRCR</sequence>
<dbReference type="EMBL" id="JANYMP010000011">
    <property type="protein sequence ID" value="MCS7479839.1"/>
    <property type="molecule type" value="Genomic_DNA"/>
</dbReference>
<organism evidence="2 3">
    <name type="scientific">Umezawaea endophytica</name>
    <dbReference type="NCBI Taxonomy" id="1654476"/>
    <lineage>
        <taxon>Bacteria</taxon>
        <taxon>Bacillati</taxon>
        <taxon>Actinomycetota</taxon>
        <taxon>Actinomycetes</taxon>
        <taxon>Pseudonocardiales</taxon>
        <taxon>Pseudonocardiaceae</taxon>
        <taxon>Umezawaea</taxon>
    </lineage>
</organism>
<evidence type="ECO:0000259" key="1">
    <source>
        <dbReference type="Pfam" id="PF04149"/>
    </source>
</evidence>
<dbReference type="InterPro" id="IPR007278">
    <property type="entry name" value="DUF397"/>
</dbReference>
<comment type="caution">
    <text evidence="2">The sequence shown here is derived from an EMBL/GenBank/DDBJ whole genome shotgun (WGS) entry which is preliminary data.</text>
</comment>
<dbReference type="Proteomes" id="UP001141259">
    <property type="component" value="Unassembled WGS sequence"/>
</dbReference>
<dbReference type="Pfam" id="PF04149">
    <property type="entry name" value="DUF397"/>
    <property type="match status" value="2"/>
</dbReference>
<feature type="domain" description="DUF397" evidence="1">
    <location>
        <begin position="3"/>
        <end position="29"/>
    </location>
</feature>
<reference evidence="2" key="1">
    <citation type="submission" date="2022-08" db="EMBL/GenBank/DDBJ databases">
        <authorList>
            <person name="Tistechok S."/>
            <person name="Samborskyy M."/>
            <person name="Roman I."/>
        </authorList>
    </citation>
    <scope>NUCLEOTIDE SEQUENCE</scope>
    <source>
        <strain evidence="2">DSM 103496</strain>
    </source>
</reference>
<evidence type="ECO:0000313" key="3">
    <source>
        <dbReference type="Proteomes" id="UP001141259"/>
    </source>
</evidence>
<accession>A0A9X2VNU0</accession>
<gene>
    <name evidence="2" type="ORF">NZH93_23500</name>
</gene>